<gene>
    <name evidence="3" type="ORF">FA14DRAFT_162831</name>
</gene>
<dbReference type="InterPro" id="IPR013108">
    <property type="entry name" value="Amidohydro_3"/>
</dbReference>
<keyword evidence="3" id="KW-0378">Hydrolase</keyword>
<dbReference type="SUPFAM" id="SSF51338">
    <property type="entry name" value="Composite domain of metallo-dependent hydrolases"/>
    <property type="match status" value="2"/>
</dbReference>
<dbReference type="PANTHER" id="PTHR11647">
    <property type="entry name" value="HYDRANTOINASE/DIHYDROPYRIMIDINASE FAMILY MEMBER"/>
    <property type="match status" value="1"/>
</dbReference>
<dbReference type="Pfam" id="PF07969">
    <property type="entry name" value="Amidohydro_3"/>
    <property type="match status" value="1"/>
</dbReference>
<dbReference type="InParanoid" id="A0A316V1A4"/>
<dbReference type="GO" id="GO:0016810">
    <property type="term" value="F:hydrolase activity, acting on carbon-nitrogen (but not peptide) bonds"/>
    <property type="evidence" value="ECO:0007669"/>
    <property type="project" value="InterPro"/>
</dbReference>
<evidence type="ECO:0000256" key="1">
    <source>
        <dbReference type="ARBA" id="ARBA00008829"/>
    </source>
</evidence>
<dbReference type="STRING" id="1280837.A0A316V1A4"/>
<keyword evidence="4" id="KW-1185">Reference proteome</keyword>
<dbReference type="Gene3D" id="3.20.20.140">
    <property type="entry name" value="Metal-dependent hydrolases"/>
    <property type="match status" value="2"/>
</dbReference>
<comment type="similarity">
    <text evidence="1">Belongs to the metallo-dependent hydrolases superfamily. Hydantoinase/dihydropyrimidinase family.</text>
</comment>
<name>A0A316V1A4_9BASI</name>
<dbReference type="InterPro" id="IPR050378">
    <property type="entry name" value="Metallo-dep_Hydrolases_sf"/>
</dbReference>
<feature type="domain" description="Amidohydrolase 3" evidence="2">
    <location>
        <begin position="67"/>
        <end position="557"/>
    </location>
</feature>
<evidence type="ECO:0000313" key="4">
    <source>
        <dbReference type="Proteomes" id="UP000245771"/>
    </source>
</evidence>
<organism evidence="3 4">
    <name type="scientific">Meira miltonrushii</name>
    <dbReference type="NCBI Taxonomy" id="1280837"/>
    <lineage>
        <taxon>Eukaryota</taxon>
        <taxon>Fungi</taxon>
        <taxon>Dikarya</taxon>
        <taxon>Basidiomycota</taxon>
        <taxon>Ustilaginomycotina</taxon>
        <taxon>Exobasidiomycetes</taxon>
        <taxon>Exobasidiales</taxon>
        <taxon>Brachybasidiaceae</taxon>
        <taxon>Meira</taxon>
    </lineage>
</organism>
<proteinExistence type="inferred from homology"/>
<dbReference type="SUPFAM" id="SSF51556">
    <property type="entry name" value="Metallo-dependent hydrolases"/>
    <property type="match status" value="1"/>
</dbReference>
<dbReference type="InterPro" id="IPR011059">
    <property type="entry name" value="Metal-dep_hydrolase_composite"/>
</dbReference>
<dbReference type="RefSeq" id="XP_025351554.1">
    <property type="nucleotide sequence ID" value="XM_025499770.1"/>
</dbReference>
<evidence type="ECO:0000259" key="2">
    <source>
        <dbReference type="Pfam" id="PF07969"/>
    </source>
</evidence>
<sequence>MSIEPDDIVFANVTVIDGSGDEERYLANVIVRGEKIQEIQRSKEDLTTQARSIGARCIDGENGNWILCPGFIDMHAHSDLSLLHTPSHEAKITQGVTTEVVGQDGISYSPVNDECMQRIRVQVAGWNGNPQEPKDFFSRWRSVKEYLDVLDDQKIATNVAYLVPQGNLRMLAMGYDSGKATTKQIQQMKEQLQISLEEGAVGMSSGLTYVPGMFADGEELAQLLEVVHEAKGYYCPHTRSYGKGAMEAYAEMIDLARRTKCRLHLTHATLNFGDNAGRANEFMTMVDEGIKAGVEITMDTYPYLPGSTTLAALLPSWAAASGDLQTVLRDPDTFEKLRHQSLVTGTDGCHGCRLEWETIEIAGVQNPDLKSCVGKTIEEIGKAQGKDPFEVFIDLLVRDNQATLILQHVGHEQNVRAIMQHPKHCGGSDGILTASKPHPRGWGTFTRYLGHYGRDLEKGKSRMITKPPSVETNGTEDEYEPVEPCKIFQGGLEEAVAHLTSRAARVIGIEHSRGLVKVGMQADLCLFDPSIVSDKATFANPTQASLGIRSVLVNGQFALDEGKPTGKRAGSTIRRHVGGDVW</sequence>
<dbReference type="CDD" id="cd01297">
    <property type="entry name" value="D-aminoacylase"/>
    <property type="match status" value="1"/>
</dbReference>
<dbReference type="EMBL" id="KZ819614">
    <property type="protein sequence ID" value="PWN31252.1"/>
    <property type="molecule type" value="Genomic_DNA"/>
</dbReference>
<reference evidence="3 4" key="1">
    <citation type="journal article" date="2018" name="Mol. Biol. Evol.">
        <title>Broad Genomic Sampling Reveals a Smut Pathogenic Ancestry of the Fungal Clade Ustilaginomycotina.</title>
        <authorList>
            <person name="Kijpornyongpan T."/>
            <person name="Mondo S.J."/>
            <person name="Barry K."/>
            <person name="Sandor L."/>
            <person name="Lee J."/>
            <person name="Lipzen A."/>
            <person name="Pangilinan J."/>
            <person name="LaButti K."/>
            <person name="Hainaut M."/>
            <person name="Henrissat B."/>
            <person name="Grigoriev I.V."/>
            <person name="Spatafora J.W."/>
            <person name="Aime M.C."/>
        </authorList>
    </citation>
    <scope>NUCLEOTIDE SEQUENCE [LARGE SCALE GENOMIC DNA]</scope>
    <source>
        <strain evidence="3 4">MCA 3882</strain>
    </source>
</reference>
<evidence type="ECO:0000313" key="3">
    <source>
        <dbReference type="EMBL" id="PWN31252.1"/>
    </source>
</evidence>
<protein>
    <submittedName>
        <fullName evidence="3">Metallo-dependent hydrolase</fullName>
    </submittedName>
</protein>
<dbReference type="AlphaFoldDB" id="A0A316V1A4"/>
<dbReference type="Proteomes" id="UP000245771">
    <property type="component" value="Unassembled WGS sequence"/>
</dbReference>
<dbReference type="PANTHER" id="PTHR11647:SF1">
    <property type="entry name" value="COLLAPSIN RESPONSE MEDIATOR PROTEIN"/>
    <property type="match status" value="1"/>
</dbReference>
<dbReference type="OrthoDB" id="194468at2759"/>
<accession>A0A316V1A4</accession>
<dbReference type="GeneID" id="37021551"/>
<dbReference type="InterPro" id="IPR032466">
    <property type="entry name" value="Metal_Hydrolase"/>
</dbReference>